<dbReference type="AlphaFoldDB" id="L5KB32"/>
<evidence type="ECO:0000313" key="3">
    <source>
        <dbReference type="Proteomes" id="UP000010552"/>
    </source>
</evidence>
<organism evidence="2 3">
    <name type="scientific">Pteropus alecto</name>
    <name type="common">Black flying fox</name>
    <dbReference type="NCBI Taxonomy" id="9402"/>
    <lineage>
        <taxon>Eukaryota</taxon>
        <taxon>Metazoa</taxon>
        <taxon>Chordata</taxon>
        <taxon>Craniata</taxon>
        <taxon>Vertebrata</taxon>
        <taxon>Euteleostomi</taxon>
        <taxon>Mammalia</taxon>
        <taxon>Eutheria</taxon>
        <taxon>Laurasiatheria</taxon>
        <taxon>Chiroptera</taxon>
        <taxon>Yinpterochiroptera</taxon>
        <taxon>Pteropodoidea</taxon>
        <taxon>Pteropodidae</taxon>
        <taxon>Pteropodinae</taxon>
        <taxon>Pteropus</taxon>
    </lineage>
</organism>
<evidence type="ECO:0000313" key="2">
    <source>
        <dbReference type="EMBL" id="ELK07723.1"/>
    </source>
</evidence>
<feature type="compositionally biased region" description="Polar residues" evidence="1">
    <location>
        <begin position="106"/>
        <end position="117"/>
    </location>
</feature>
<name>L5KB32_PTEAL</name>
<reference evidence="3" key="1">
    <citation type="journal article" date="2013" name="Science">
        <title>Comparative analysis of bat genomes provides insight into the evolution of flight and immunity.</title>
        <authorList>
            <person name="Zhang G."/>
            <person name="Cowled C."/>
            <person name="Shi Z."/>
            <person name="Huang Z."/>
            <person name="Bishop-Lilly K.A."/>
            <person name="Fang X."/>
            <person name="Wynne J.W."/>
            <person name="Xiong Z."/>
            <person name="Baker M.L."/>
            <person name="Zhao W."/>
            <person name="Tachedjian M."/>
            <person name="Zhu Y."/>
            <person name="Zhou P."/>
            <person name="Jiang X."/>
            <person name="Ng J."/>
            <person name="Yang L."/>
            <person name="Wu L."/>
            <person name="Xiao J."/>
            <person name="Feng Y."/>
            <person name="Chen Y."/>
            <person name="Sun X."/>
            <person name="Zhang Y."/>
            <person name="Marsh G.A."/>
            <person name="Crameri G."/>
            <person name="Broder C.C."/>
            <person name="Frey K.G."/>
            <person name="Wang L.F."/>
            <person name="Wang J."/>
        </authorList>
    </citation>
    <scope>NUCLEOTIDE SEQUENCE [LARGE SCALE GENOMIC DNA]</scope>
</reference>
<feature type="compositionally biased region" description="Basic and acidic residues" evidence="1">
    <location>
        <begin position="7"/>
        <end position="17"/>
    </location>
</feature>
<feature type="compositionally biased region" description="Gly residues" evidence="1">
    <location>
        <begin position="119"/>
        <end position="128"/>
    </location>
</feature>
<gene>
    <name evidence="2" type="ORF">PAL_GLEAN10022088</name>
</gene>
<sequence length="352" mass="37882">MAAAPRRTCEAHLEPRARPGAAPDSGPALCPAITRSSISRALSSAGGPRASERAAGLGSPSPEQSFRATGALRLGKGNFRRARSSASRWAEPRVFGSSCVSSAFSGPQLPSSLQRTKPSGGGGAGGALYGTQLLAKQLRLSRSRPLRPESSHFSGGGGWGAARPCSGGGGSSRFFHHSEDAWAGIASCPRRSTASDWPGRIWYTRLSAKEPEAAEHPCPPRPRHQRLCPTRYWGRGSPRRRYCRRRRRTKAEPGRMLLPDSPYALPLQRARASLCAASARRRRVGARRRLSLRLLPFTALPSSSTPSRARPPRNAHLLPPSLPWGLEIRGRVYSGAGFIATLLGQPSAQRKR</sequence>
<feature type="region of interest" description="Disordered" evidence="1">
    <location>
        <begin position="106"/>
        <end position="128"/>
    </location>
</feature>
<proteinExistence type="predicted"/>
<accession>L5KB32</accession>
<feature type="region of interest" description="Disordered" evidence="1">
    <location>
        <begin position="1"/>
        <end position="68"/>
    </location>
</feature>
<protein>
    <submittedName>
        <fullName evidence="2">Uncharacterized protein</fullName>
    </submittedName>
</protein>
<dbReference type="EMBL" id="KB030947">
    <property type="protein sequence ID" value="ELK07723.1"/>
    <property type="molecule type" value="Genomic_DNA"/>
</dbReference>
<keyword evidence="3" id="KW-1185">Reference proteome</keyword>
<dbReference type="InParanoid" id="L5KB32"/>
<evidence type="ECO:0000256" key="1">
    <source>
        <dbReference type="SAM" id="MobiDB-lite"/>
    </source>
</evidence>
<dbReference type="Proteomes" id="UP000010552">
    <property type="component" value="Unassembled WGS sequence"/>
</dbReference>
<feature type="region of interest" description="Disordered" evidence="1">
    <location>
        <begin position="140"/>
        <end position="159"/>
    </location>
</feature>